<reference evidence="3 4" key="1">
    <citation type="submission" date="2018-06" db="EMBL/GenBank/DDBJ databases">
        <authorList>
            <person name="Strepis N."/>
        </authorList>
    </citation>
    <scope>NUCLEOTIDE SEQUENCE [LARGE SCALE GENOMIC DNA]</scope>
    <source>
        <strain evidence="3">LUCI</strain>
    </source>
</reference>
<dbReference type="PANTHER" id="PTHR37423">
    <property type="entry name" value="SOLUBLE LYTIC MUREIN TRANSGLYCOSYLASE-RELATED"/>
    <property type="match status" value="1"/>
</dbReference>
<evidence type="ECO:0000256" key="1">
    <source>
        <dbReference type="ARBA" id="ARBA00007734"/>
    </source>
</evidence>
<dbReference type="SUPFAM" id="SSF53955">
    <property type="entry name" value="Lysozyme-like"/>
    <property type="match status" value="1"/>
</dbReference>
<sequence>MRSTAWMKILVVGLTLAVAGSYFVYNSDWFQKKYVYPFPYQDMVFRYALKNEVDPFLVASIIRTESKFIPQARSRKGAMGLMQLMPDTAAWIAQRMDEPNFDPKQLQDPEVNIRLGTWYLSSLIKEFQGNEVLSLAAYNGGRGNVRQWMRQNGWEMSFQDARQLPFPETREYVRKVLRDRARYRSLYGR</sequence>
<dbReference type="InterPro" id="IPR023346">
    <property type="entry name" value="Lysozyme-like_dom_sf"/>
</dbReference>
<evidence type="ECO:0000313" key="4">
    <source>
        <dbReference type="Proteomes" id="UP000277811"/>
    </source>
</evidence>
<dbReference type="GO" id="GO:0000270">
    <property type="term" value="P:peptidoglycan metabolic process"/>
    <property type="evidence" value="ECO:0007669"/>
    <property type="project" value="InterPro"/>
</dbReference>
<dbReference type="Pfam" id="PF01464">
    <property type="entry name" value="SLT"/>
    <property type="match status" value="1"/>
</dbReference>
<accession>A0A498RB88</accession>
<keyword evidence="4" id="KW-1185">Reference proteome</keyword>
<dbReference type="PROSITE" id="PS00922">
    <property type="entry name" value="TRANSGLYCOSYLASE"/>
    <property type="match status" value="1"/>
</dbReference>
<feature type="domain" description="Transglycosylase SLT" evidence="2">
    <location>
        <begin position="43"/>
        <end position="155"/>
    </location>
</feature>
<dbReference type="AlphaFoldDB" id="A0A498RB88"/>
<dbReference type="GO" id="GO:0016020">
    <property type="term" value="C:membrane"/>
    <property type="evidence" value="ECO:0007669"/>
    <property type="project" value="InterPro"/>
</dbReference>
<name>A0A498RB88_9FIRM</name>
<organism evidence="3 4">
    <name type="scientific">Lucifera butyrica</name>
    <dbReference type="NCBI Taxonomy" id="1351585"/>
    <lineage>
        <taxon>Bacteria</taxon>
        <taxon>Bacillati</taxon>
        <taxon>Bacillota</taxon>
        <taxon>Negativicutes</taxon>
        <taxon>Veillonellales</taxon>
        <taxon>Veillonellaceae</taxon>
        <taxon>Lucifera</taxon>
    </lineage>
</organism>
<dbReference type="Proteomes" id="UP000277811">
    <property type="component" value="Unassembled WGS sequence"/>
</dbReference>
<gene>
    <name evidence="3" type="ORF">LUCI_4033</name>
</gene>
<comment type="similarity">
    <text evidence="1">Belongs to the transglycosylase Slt family.</text>
</comment>
<protein>
    <submittedName>
        <fullName evidence="3">Prokaryotic transglycosylase active site</fullName>
    </submittedName>
</protein>
<dbReference type="InterPro" id="IPR000189">
    <property type="entry name" value="Transglyc_AS"/>
</dbReference>
<dbReference type="EMBL" id="UPPP01000094">
    <property type="protein sequence ID" value="VBB08754.1"/>
    <property type="molecule type" value="Genomic_DNA"/>
</dbReference>
<dbReference type="PANTHER" id="PTHR37423:SF5">
    <property type="entry name" value="SOLUBLE LYTIC MUREIN TRANSGLYCOSYLASE"/>
    <property type="match status" value="1"/>
</dbReference>
<dbReference type="CDD" id="cd16896">
    <property type="entry name" value="LT_Slt70-like"/>
    <property type="match status" value="1"/>
</dbReference>
<dbReference type="Gene3D" id="1.10.530.10">
    <property type="match status" value="1"/>
</dbReference>
<evidence type="ECO:0000259" key="2">
    <source>
        <dbReference type="Pfam" id="PF01464"/>
    </source>
</evidence>
<dbReference type="InterPro" id="IPR008258">
    <property type="entry name" value="Transglycosylase_SLT_dom_1"/>
</dbReference>
<evidence type="ECO:0000313" key="3">
    <source>
        <dbReference type="EMBL" id="VBB08754.1"/>
    </source>
</evidence>
<dbReference type="GO" id="GO:0008933">
    <property type="term" value="F:peptidoglycan lytic transglycosylase activity"/>
    <property type="evidence" value="ECO:0007669"/>
    <property type="project" value="InterPro"/>
</dbReference>
<proteinExistence type="inferred from homology"/>